<dbReference type="Proteomes" id="UP000194161">
    <property type="component" value="Chromosome"/>
</dbReference>
<dbReference type="EMBL" id="CP021111">
    <property type="protein sequence ID" value="ARP96998.1"/>
    <property type="molecule type" value="Genomic_DNA"/>
</dbReference>
<evidence type="ECO:0000313" key="2">
    <source>
        <dbReference type="Proteomes" id="UP000194161"/>
    </source>
</evidence>
<name>A0A1W6ZHW1_9BORD</name>
<reference evidence="1 2" key="1">
    <citation type="submission" date="2017-05" db="EMBL/GenBank/DDBJ databases">
        <title>Complete and WGS of Bordetella genogroups.</title>
        <authorList>
            <person name="Spilker T."/>
            <person name="LiPuma J."/>
        </authorList>
    </citation>
    <scope>NUCLEOTIDE SEQUENCE [LARGE SCALE GENOMIC DNA]</scope>
    <source>
        <strain evidence="1 2">AU7206</strain>
    </source>
</reference>
<accession>A0A1W6ZHW1</accession>
<organism evidence="1 2">
    <name type="scientific">Bordetella genomosp. 13</name>
    <dbReference type="NCBI Taxonomy" id="463040"/>
    <lineage>
        <taxon>Bacteria</taxon>
        <taxon>Pseudomonadati</taxon>
        <taxon>Pseudomonadota</taxon>
        <taxon>Betaproteobacteria</taxon>
        <taxon>Burkholderiales</taxon>
        <taxon>Alcaligenaceae</taxon>
        <taxon>Bordetella</taxon>
    </lineage>
</organism>
<protein>
    <recommendedName>
        <fullName evidence="3">DUF4351 domain-containing protein</fullName>
    </recommendedName>
</protein>
<dbReference type="PANTHER" id="PTHR35586:SF1">
    <property type="entry name" value="SLL1691 PROTEIN"/>
    <property type="match status" value="1"/>
</dbReference>
<dbReference type="KEGG" id="bgm:CAL15_23065"/>
<dbReference type="PANTHER" id="PTHR35586">
    <property type="entry name" value="SLL1691 PROTEIN"/>
    <property type="match status" value="1"/>
</dbReference>
<dbReference type="STRING" id="463040.CAL15_23065"/>
<evidence type="ECO:0000313" key="1">
    <source>
        <dbReference type="EMBL" id="ARP96998.1"/>
    </source>
</evidence>
<proteinExistence type="predicted"/>
<gene>
    <name evidence="1" type="ORF">CAL15_23065</name>
</gene>
<dbReference type="AlphaFoldDB" id="A0A1W6ZHW1"/>
<sequence length="169" mass="19381">MAGWLTRWAELQGHAEHNPFAVVVMAQLRAHASRGGDRLHWKVQLVRMLYQYAYPRDDILELIRLIDWMLALPASMDAAFVQSLSHITTEYDIVRPSIFERVEQRALQAGQLEGQMLGQVSVLRRQLTRRFGPLPDWAEQRLSQADEASLLQWTDRVLDAVSLEAVFAS</sequence>
<keyword evidence="2" id="KW-1185">Reference proteome</keyword>
<evidence type="ECO:0008006" key="3">
    <source>
        <dbReference type="Google" id="ProtNLM"/>
    </source>
</evidence>